<organism evidence="1 2">
    <name type="scientific">Streblomastix strix</name>
    <dbReference type="NCBI Taxonomy" id="222440"/>
    <lineage>
        <taxon>Eukaryota</taxon>
        <taxon>Metamonada</taxon>
        <taxon>Preaxostyla</taxon>
        <taxon>Oxymonadida</taxon>
        <taxon>Streblomastigidae</taxon>
        <taxon>Streblomastix</taxon>
    </lineage>
</organism>
<gene>
    <name evidence="1" type="ORF">EZS28_046643</name>
</gene>
<evidence type="ECO:0000313" key="1">
    <source>
        <dbReference type="EMBL" id="KAA6357830.1"/>
    </source>
</evidence>
<reference evidence="1 2" key="1">
    <citation type="submission" date="2019-03" db="EMBL/GenBank/DDBJ databases">
        <title>Single cell metagenomics reveals metabolic interactions within the superorganism composed of flagellate Streblomastix strix and complex community of Bacteroidetes bacteria on its surface.</title>
        <authorList>
            <person name="Treitli S.C."/>
            <person name="Kolisko M."/>
            <person name="Husnik F."/>
            <person name="Keeling P."/>
            <person name="Hampl V."/>
        </authorList>
    </citation>
    <scope>NUCLEOTIDE SEQUENCE [LARGE SCALE GENOMIC DNA]</scope>
    <source>
        <strain evidence="1">ST1C</strain>
    </source>
</reference>
<accession>A0A5J4TJ89</accession>
<protein>
    <submittedName>
        <fullName evidence="1">Uncharacterized protein</fullName>
    </submittedName>
</protein>
<sequence length="166" mass="20043">MEKSNEYLSHRLDNTRCLLDDWMIILLLFEMLLREKLIFGHRVVLEYTNFIRFFINSDESLKIRNLNNPRIWDIDYKITKLISNEIVHGHMRRIWTTAVIDNDDKYVYLGSIAGDIVAFDIQNYYLKHFGAVKDKDQLYSYISQLEFQDLNLHFIYQNEFTLEICF</sequence>
<dbReference type="AlphaFoldDB" id="A0A5J4TJ89"/>
<dbReference type="Proteomes" id="UP000324800">
    <property type="component" value="Unassembled WGS sequence"/>
</dbReference>
<dbReference type="EMBL" id="SNRW01030785">
    <property type="protein sequence ID" value="KAA6357830.1"/>
    <property type="molecule type" value="Genomic_DNA"/>
</dbReference>
<comment type="caution">
    <text evidence="1">The sequence shown here is derived from an EMBL/GenBank/DDBJ whole genome shotgun (WGS) entry which is preliminary data.</text>
</comment>
<name>A0A5J4TJ89_9EUKA</name>
<evidence type="ECO:0000313" key="2">
    <source>
        <dbReference type="Proteomes" id="UP000324800"/>
    </source>
</evidence>
<proteinExistence type="predicted"/>